<dbReference type="InterPro" id="IPR016187">
    <property type="entry name" value="CTDL_fold"/>
</dbReference>
<feature type="compositionally biased region" description="Low complexity" evidence="1">
    <location>
        <begin position="503"/>
        <end position="514"/>
    </location>
</feature>
<dbReference type="EMBL" id="CP062983">
    <property type="protein sequence ID" value="QPC82284.1"/>
    <property type="molecule type" value="Genomic_DNA"/>
</dbReference>
<proteinExistence type="predicted"/>
<feature type="transmembrane region" description="Helical" evidence="2">
    <location>
        <begin position="20"/>
        <end position="45"/>
    </location>
</feature>
<dbReference type="InterPro" id="IPR005532">
    <property type="entry name" value="SUMF_dom"/>
</dbReference>
<organism evidence="4 5">
    <name type="scientific">Phototrophicus methaneseepsis</name>
    <dbReference type="NCBI Taxonomy" id="2710758"/>
    <lineage>
        <taxon>Bacteria</taxon>
        <taxon>Bacillati</taxon>
        <taxon>Chloroflexota</taxon>
        <taxon>Candidatus Thermofontia</taxon>
        <taxon>Phototrophicales</taxon>
        <taxon>Phototrophicaceae</taxon>
        <taxon>Phototrophicus</taxon>
    </lineage>
</organism>
<dbReference type="InterPro" id="IPR042095">
    <property type="entry name" value="SUMF_sf"/>
</dbReference>
<feature type="region of interest" description="Disordered" evidence="1">
    <location>
        <begin position="102"/>
        <end position="135"/>
    </location>
</feature>
<protein>
    <submittedName>
        <fullName evidence="4">Formylglycine-generating enzyme family protein</fullName>
    </submittedName>
</protein>
<accession>A0A7S8E8E8</accession>
<dbReference type="Pfam" id="PF03781">
    <property type="entry name" value="FGE-sulfatase"/>
    <property type="match status" value="1"/>
</dbReference>
<keyword evidence="2" id="KW-1133">Transmembrane helix</keyword>
<evidence type="ECO:0000313" key="5">
    <source>
        <dbReference type="Proteomes" id="UP000594468"/>
    </source>
</evidence>
<dbReference type="PANTHER" id="PTHR23150">
    <property type="entry name" value="SULFATASE MODIFYING FACTOR 1, 2"/>
    <property type="match status" value="1"/>
</dbReference>
<sequence>MGQYGRVSGGRRRGNAAWQWLIIGFFPGLLCGGVVIFALALTGVLQGLTAGPTPTPPPPQEVVLVVTATQDPNMPTNTPFVITSTAEPTTEVEDAVMVQASPTPQTVEETGGETGGETATDTTANSTPDTNDTGAQVDTSILTPQNTAPTAAAAETPISTGVVVPPELANIISDTRRIEGGTFTLGTERTEVVTAAEQCLTRDGGQCDPSMGEDSYPPVQVQISTFDMEATEVTFSQYVAFLNYLRSQGSDHLDGCGGFICIQTLNERPQDSGGVIVFDGATYEVPTTLNDFPVYAVSWYGAKAYCETIGRRLPTEAEWEYAASGPSNFIYPWGNDFNSAYMKTRIPTDGPQGPVAVGTYANVGTANNLFDMAGNVEEWVSDWYQADYYVQLANQGTTPVDPQGPPTGVQKVLRGGSWNAMPFFSRTAHRRSYNPLPVDDNDAAFPRSIGFRCAADVSNTTPSGAVDPASLGVDVQTDTTVTDTPVDAAPTLPSAPEEESSSEETNSGSTSQRG</sequence>
<dbReference type="SUPFAM" id="SSF56436">
    <property type="entry name" value="C-type lectin-like"/>
    <property type="match status" value="1"/>
</dbReference>
<dbReference type="GO" id="GO:0120147">
    <property type="term" value="F:formylglycine-generating oxidase activity"/>
    <property type="evidence" value="ECO:0007669"/>
    <property type="project" value="TreeGrafter"/>
</dbReference>
<evidence type="ECO:0000256" key="1">
    <source>
        <dbReference type="SAM" id="MobiDB-lite"/>
    </source>
</evidence>
<feature type="domain" description="Sulfatase-modifying factor enzyme-like" evidence="3">
    <location>
        <begin position="177"/>
        <end position="454"/>
    </location>
</feature>
<dbReference type="Gene3D" id="3.90.1580.10">
    <property type="entry name" value="paralog of FGE (formylglycine-generating enzyme)"/>
    <property type="match status" value="1"/>
</dbReference>
<feature type="compositionally biased region" description="Polar residues" evidence="1">
    <location>
        <begin position="124"/>
        <end position="135"/>
    </location>
</feature>
<dbReference type="AlphaFoldDB" id="A0A7S8E8E8"/>
<feature type="region of interest" description="Disordered" evidence="1">
    <location>
        <begin position="457"/>
        <end position="514"/>
    </location>
</feature>
<evidence type="ECO:0000313" key="4">
    <source>
        <dbReference type="EMBL" id="QPC82284.1"/>
    </source>
</evidence>
<dbReference type="InterPro" id="IPR051043">
    <property type="entry name" value="Sulfatase_Mod_Factor_Kinase"/>
</dbReference>
<dbReference type="KEGG" id="pmet:G4Y79_21785"/>
<dbReference type="Proteomes" id="UP000594468">
    <property type="component" value="Chromosome"/>
</dbReference>
<feature type="compositionally biased region" description="Low complexity" evidence="1">
    <location>
        <begin position="473"/>
        <end position="495"/>
    </location>
</feature>
<keyword evidence="5" id="KW-1185">Reference proteome</keyword>
<reference evidence="4 5" key="1">
    <citation type="submission" date="2020-02" db="EMBL/GenBank/DDBJ databases">
        <authorList>
            <person name="Zheng R.K."/>
            <person name="Sun C.M."/>
        </authorList>
    </citation>
    <scope>NUCLEOTIDE SEQUENCE [LARGE SCALE GENOMIC DNA]</scope>
    <source>
        <strain evidence="5">rifampicinis</strain>
    </source>
</reference>
<gene>
    <name evidence="4" type="ORF">G4Y79_21785</name>
</gene>
<name>A0A7S8E8E8_9CHLR</name>
<evidence type="ECO:0000259" key="3">
    <source>
        <dbReference type="Pfam" id="PF03781"/>
    </source>
</evidence>
<dbReference type="PANTHER" id="PTHR23150:SF19">
    <property type="entry name" value="FORMYLGLYCINE-GENERATING ENZYME"/>
    <property type="match status" value="1"/>
</dbReference>
<keyword evidence="2" id="KW-0812">Transmembrane</keyword>
<keyword evidence="2" id="KW-0472">Membrane</keyword>
<dbReference type="RefSeq" id="WP_195170353.1">
    <property type="nucleotide sequence ID" value="NZ_CP062983.1"/>
</dbReference>
<evidence type="ECO:0000256" key="2">
    <source>
        <dbReference type="SAM" id="Phobius"/>
    </source>
</evidence>